<dbReference type="InterPro" id="IPR019559">
    <property type="entry name" value="Cullin_neddylation_domain"/>
</dbReference>
<reference evidence="7 8" key="1">
    <citation type="journal article" date="2018" name="Plant J.">
        <title>Genome sequences of Chlorella sorokiniana UTEX 1602 and Micractinium conductrix SAG 241.80: implications to maltose excretion by a green alga.</title>
        <authorList>
            <person name="Arriola M.B."/>
            <person name="Velmurugan N."/>
            <person name="Zhang Y."/>
            <person name="Plunkett M.H."/>
            <person name="Hondzo H."/>
            <person name="Barney B.M."/>
        </authorList>
    </citation>
    <scope>NUCLEOTIDE SEQUENCE [LARGE SCALE GENOMIC DNA]</scope>
    <source>
        <strain evidence="8">UTEX 1602</strain>
    </source>
</reference>
<dbReference type="FunFam" id="1.20.1310.10:FF:000002">
    <property type="entry name" value="cullin-3 isoform X1"/>
    <property type="match status" value="1"/>
</dbReference>
<dbReference type="Gene3D" id="1.20.1310.10">
    <property type="entry name" value="Cullin Repeats"/>
    <property type="match status" value="4"/>
</dbReference>
<comment type="similarity">
    <text evidence="1 4 5">Belongs to the cullin family.</text>
</comment>
<evidence type="ECO:0000256" key="2">
    <source>
        <dbReference type="ARBA" id="ARBA00022499"/>
    </source>
</evidence>
<dbReference type="PANTHER" id="PTHR11932">
    <property type="entry name" value="CULLIN"/>
    <property type="match status" value="1"/>
</dbReference>
<dbReference type="InterPro" id="IPR036388">
    <property type="entry name" value="WH-like_DNA-bd_sf"/>
</dbReference>
<dbReference type="Pfam" id="PF00888">
    <property type="entry name" value="Cullin"/>
    <property type="match status" value="1"/>
</dbReference>
<organism evidence="7 8">
    <name type="scientific">Chlorella sorokiniana</name>
    <name type="common">Freshwater green alga</name>
    <dbReference type="NCBI Taxonomy" id="3076"/>
    <lineage>
        <taxon>Eukaryota</taxon>
        <taxon>Viridiplantae</taxon>
        <taxon>Chlorophyta</taxon>
        <taxon>core chlorophytes</taxon>
        <taxon>Trebouxiophyceae</taxon>
        <taxon>Chlorellales</taxon>
        <taxon>Chlorellaceae</taxon>
        <taxon>Chlorella clade</taxon>
        <taxon>Chlorella</taxon>
    </lineage>
</organism>
<dbReference type="InterPro" id="IPR036317">
    <property type="entry name" value="Cullin_homology_sf"/>
</dbReference>
<comment type="caution">
    <text evidence="7">The sequence shown here is derived from an EMBL/GenBank/DDBJ whole genome shotgun (WGS) entry which is preliminary data.</text>
</comment>
<dbReference type="SMART" id="SM00884">
    <property type="entry name" value="Cullin_Nedd8"/>
    <property type="match status" value="1"/>
</dbReference>
<dbReference type="OrthoDB" id="27073at2759"/>
<dbReference type="EMBL" id="LHPG02000022">
    <property type="protein sequence ID" value="PRW20747.1"/>
    <property type="molecule type" value="Genomic_DNA"/>
</dbReference>
<keyword evidence="3" id="KW-0832">Ubl conjugation</keyword>
<keyword evidence="2" id="KW-1017">Isopeptide bond</keyword>
<evidence type="ECO:0000313" key="8">
    <source>
        <dbReference type="Proteomes" id="UP000239899"/>
    </source>
</evidence>
<dbReference type="InterPro" id="IPR016159">
    <property type="entry name" value="Cullin_repeat-like_dom_sf"/>
</dbReference>
<gene>
    <name evidence="7" type="ORF">C2E21_8779</name>
</gene>
<keyword evidence="8" id="KW-1185">Reference proteome</keyword>
<dbReference type="GO" id="GO:0006511">
    <property type="term" value="P:ubiquitin-dependent protein catabolic process"/>
    <property type="evidence" value="ECO:0007669"/>
    <property type="project" value="InterPro"/>
</dbReference>
<dbReference type="FunFam" id="1.10.10.10:FF:000050">
    <property type="entry name" value="Cullin 4B"/>
    <property type="match status" value="1"/>
</dbReference>
<protein>
    <submittedName>
        <fullName evidence="7">Cullin-4</fullName>
    </submittedName>
</protein>
<dbReference type="SUPFAM" id="SSF75632">
    <property type="entry name" value="Cullin homology domain"/>
    <property type="match status" value="1"/>
</dbReference>
<dbReference type="InterPro" id="IPR016158">
    <property type="entry name" value="Cullin_homology"/>
</dbReference>
<evidence type="ECO:0000256" key="4">
    <source>
        <dbReference type="PROSITE-ProRule" id="PRU00330"/>
    </source>
</evidence>
<dbReference type="GO" id="GO:0031625">
    <property type="term" value="F:ubiquitin protein ligase binding"/>
    <property type="evidence" value="ECO:0007669"/>
    <property type="project" value="InterPro"/>
</dbReference>
<evidence type="ECO:0000313" key="7">
    <source>
        <dbReference type="EMBL" id="PRW20747.1"/>
    </source>
</evidence>
<dbReference type="SUPFAM" id="SSF74788">
    <property type="entry name" value="Cullin repeat-like"/>
    <property type="match status" value="1"/>
</dbReference>
<evidence type="ECO:0000256" key="3">
    <source>
        <dbReference type="ARBA" id="ARBA00022843"/>
    </source>
</evidence>
<name>A0A2P6TDN6_CHLSO</name>
<dbReference type="AlphaFoldDB" id="A0A2P6TDN6"/>
<evidence type="ECO:0000256" key="5">
    <source>
        <dbReference type="RuleBase" id="RU003829"/>
    </source>
</evidence>
<dbReference type="Pfam" id="PF26557">
    <property type="entry name" value="Cullin_AB"/>
    <property type="match status" value="1"/>
</dbReference>
<evidence type="ECO:0000259" key="6">
    <source>
        <dbReference type="PROSITE" id="PS50069"/>
    </source>
</evidence>
<dbReference type="InterPro" id="IPR036390">
    <property type="entry name" value="WH_DNA-bd_sf"/>
</dbReference>
<evidence type="ECO:0000256" key="1">
    <source>
        <dbReference type="ARBA" id="ARBA00006019"/>
    </source>
</evidence>
<dbReference type="PROSITE" id="PS50069">
    <property type="entry name" value="CULLIN_2"/>
    <property type="match status" value="1"/>
</dbReference>
<dbReference type="SMART" id="SM00182">
    <property type="entry name" value="CULLIN"/>
    <property type="match status" value="1"/>
</dbReference>
<dbReference type="Pfam" id="PF10557">
    <property type="entry name" value="Cullin_Nedd8"/>
    <property type="match status" value="1"/>
</dbReference>
<accession>A0A2P6TDN6</accession>
<dbReference type="FunFam" id="1.20.1310.10:FF:000001">
    <property type="entry name" value="Cullin 3"/>
    <property type="match status" value="1"/>
</dbReference>
<feature type="domain" description="Cullin family profile" evidence="6">
    <location>
        <begin position="371"/>
        <end position="600"/>
    </location>
</feature>
<dbReference type="Gene3D" id="3.30.230.130">
    <property type="entry name" value="Cullin, Chain C, Domain 2"/>
    <property type="match status" value="1"/>
</dbReference>
<proteinExistence type="inferred from homology"/>
<dbReference type="Gene3D" id="1.10.10.10">
    <property type="entry name" value="Winged helix-like DNA-binding domain superfamily/Winged helix DNA-binding domain"/>
    <property type="match status" value="1"/>
</dbReference>
<dbReference type="InterPro" id="IPR045093">
    <property type="entry name" value="Cullin"/>
</dbReference>
<dbReference type="STRING" id="3076.A0A2P6TDN6"/>
<dbReference type="Proteomes" id="UP000239899">
    <property type="component" value="Unassembled WGS sequence"/>
</dbReference>
<dbReference type="InterPro" id="IPR001373">
    <property type="entry name" value="Cullin_N"/>
</dbReference>
<dbReference type="SUPFAM" id="SSF46785">
    <property type="entry name" value="Winged helix' DNA-binding domain"/>
    <property type="match status" value="1"/>
</dbReference>
<sequence length="724" mass="81290">MASAAASGRRLVVKLRSRQDTGRAAEGQAQQAQLKEAISAIYASSPTPCTLEELFSGVESEVAAQHGGALHALVADECQRKAAAEAADLATAVALDSTAFLQHVVNLWEAYSSQLSLIRQVFLYLDRAYVVNHPGTLSVFQLGLRQLRCQLEALPHVHHRIVESLLQLVEAERSGEAVNRYLLKRAVDMLSNLRLYEDGVQETLLASATQYYSREGSALINELELAPYLLHCERRLGEEYERCEAYLGQAMRKPLKEIVDRCLLEEHLSTILEGSRQLLAGCQEQDLARLYTMCARIRALQGLRLGFRDYIRTTGSAVVTDEHKEDEMVTRMLLFRKNMLSVLHNSYASHADFAQALKEGFEACLNARADKPAELIARYLDSILRRGSKAAAQEGSLEDVLDAALALFRYVQGKDVFEAFYKRILSRRLLMGRSASMDAEKLCISKIKAECGPQFTNQLEGMLKDIEVSADIMAGFKQYVAARPSSGTLDMSVLVLTSGFWPSYRTFDCLLPTELLRAQQDFADYYLSKHGGRKLAWHSASSNCLVRAQFASGVKELQASLHQAIILLLFNEHEQLSFADIQAAVRLEEAELRRTLASMSLAKERVLLKEPAGSEVGRSDVFKVNPGYTSRMFRVKINNLQMHDSDEDSKKTNEQVLQDRFHQIDAAIVRIMKMRKTLSHNLLLAELATQLRFPVGQSDVKKRVESLIDREYLQRTEHGYEYLA</sequence>
<dbReference type="InterPro" id="IPR059120">
    <property type="entry name" value="Cullin-like_AB"/>
</dbReference>